<evidence type="ECO:0000313" key="1">
    <source>
        <dbReference type="EMBL" id="GAH01442.1"/>
    </source>
</evidence>
<accession>X1C2B8</accession>
<dbReference type="AlphaFoldDB" id="X1C2B8"/>
<sequence length="247" mass="28442">PIQAYLVCPEFLGEHKKICKENDVIPVLFSPYELLKSYYFKVKAISRLINLKPSNHGLWNLYLLNRIIYSIQDEKTIEELSKLSRLSKSTVGSYLRLSTELALTTIKPRVKLTELGVRYVKGREQDKPINYISDAQADILKDFIVHNPFYAPAVYGIYSAVETVFALSKNYYPVPLDEGRKYFRYLTGKQSEWAKKASLDAFIMYTNYAIELGLLAKIGRNYYLTPSGIRFILLLELNKAILFVNSI</sequence>
<feature type="non-terminal residue" evidence="1">
    <location>
        <position position="1"/>
    </location>
</feature>
<protein>
    <submittedName>
        <fullName evidence="1">Uncharacterized protein</fullName>
    </submittedName>
</protein>
<proteinExistence type="predicted"/>
<name>X1C2B8_9ZZZZ</name>
<organism evidence="1">
    <name type="scientific">marine sediment metagenome</name>
    <dbReference type="NCBI Taxonomy" id="412755"/>
    <lineage>
        <taxon>unclassified sequences</taxon>
        <taxon>metagenomes</taxon>
        <taxon>ecological metagenomes</taxon>
    </lineage>
</organism>
<comment type="caution">
    <text evidence="1">The sequence shown here is derived from an EMBL/GenBank/DDBJ whole genome shotgun (WGS) entry which is preliminary data.</text>
</comment>
<gene>
    <name evidence="1" type="ORF">S01H4_49678</name>
</gene>
<reference evidence="1" key="1">
    <citation type="journal article" date="2014" name="Front. Microbiol.">
        <title>High frequency of phylogenetically diverse reductive dehalogenase-homologous genes in deep subseafloor sedimentary metagenomes.</title>
        <authorList>
            <person name="Kawai M."/>
            <person name="Futagami T."/>
            <person name="Toyoda A."/>
            <person name="Takaki Y."/>
            <person name="Nishi S."/>
            <person name="Hori S."/>
            <person name="Arai W."/>
            <person name="Tsubouchi T."/>
            <person name="Morono Y."/>
            <person name="Uchiyama I."/>
            <person name="Ito T."/>
            <person name="Fujiyama A."/>
            <person name="Inagaki F."/>
            <person name="Takami H."/>
        </authorList>
    </citation>
    <scope>NUCLEOTIDE SEQUENCE</scope>
    <source>
        <strain evidence="1">Expedition CK06-06</strain>
    </source>
</reference>
<dbReference type="EMBL" id="BART01028130">
    <property type="protein sequence ID" value="GAH01442.1"/>
    <property type="molecule type" value="Genomic_DNA"/>
</dbReference>